<dbReference type="EMBL" id="VBUI01000029">
    <property type="protein sequence ID" value="TLF47279.1"/>
    <property type="molecule type" value="Genomic_DNA"/>
</dbReference>
<dbReference type="GO" id="GO:0003677">
    <property type="term" value="F:DNA binding"/>
    <property type="evidence" value="ECO:0007669"/>
    <property type="project" value="InterPro"/>
</dbReference>
<comment type="caution">
    <text evidence="2">The sequence shown here is derived from an EMBL/GenBank/DDBJ whole genome shotgun (WGS) entry which is preliminary data.</text>
</comment>
<evidence type="ECO:0000313" key="2">
    <source>
        <dbReference type="EMBL" id="TLF47279.1"/>
    </source>
</evidence>
<dbReference type="PANTHER" id="PTHR30007:SF1">
    <property type="entry name" value="BLR1914 PROTEIN"/>
    <property type="match status" value="1"/>
</dbReference>
<protein>
    <recommendedName>
        <fullName evidence="1">Transposase IS4-like domain-containing protein</fullName>
    </recommendedName>
</protein>
<dbReference type="AlphaFoldDB" id="A0A5R8MEX7"/>
<keyword evidence="3" id="KW-1185">Reference proteome</keyword>
<feature type="domain" description="Transposase IS4-like" evidence="1">
    <location>
        <begin position="10"/>
        <end position="100"/>
    </location>
</feature>
<gene>
    <name evidence="2" type="ORF">FEI13_16070</name>
</gene>
<dbReference type="GO" id="GO:0004803">
    <property type="term" value="F:transposase activity"/>
    <property type="evidence" value="ECO:0007669"/>
    <property type="project" value="InterPro"/>
</dbReference>
<organism evidence="2 3">
    <name type="scientific">Halomonas urmiana</name>
    <dbReference type="NCBI Taxonomy" id="490901"/>
    <lineage>
        <taxon>Bacteria</taxon>
        <taxon>Pseudomonadati</taxon>
        <taxon>Pseudomonadota</taxon>
        <taxon>Gammaproteobacteria</taxon>
        <taxon>Oceanospirillales</taxon>
        <taxon>Halomonadaceae</taxon>
        <taxon>Halomonas</taxon>
    </lineage>
</organism>
<proteinExistence type="predicted"/>
<dbReference type="OrthoDB" id="1551210at2"/>
<accession>A0A5R8MEX7</accession>
<dbReference type="Pfam" id="PF01609">
    <property type="entry name" value="DDE_Tnp_1"/>
    <property type="match status" value="1"/>
</dbReference>
<dbReference type="RefSeq" id="WP_138182529.1">
    <property type="nucleotide sequence ID" value="NZ_VBUI01000029.1"/>
</dbReference>
<name>A0A5R8MEX7_9GAMM</name>
<evidence type="ECO:0000259" key="1">
    <source>
        <dbReference type="Pfam" id="PF01609"/>
    </source>
</evidence>
<dbReference type="Proteomes" id="UP000306973">
    <property type="component" value="Unassembled WGS sequence"/>
</dbReference>
<evidence type="ECO:0000313" key="3">
    <source>
        <dbReference type="Proteomes" id="UP000306973"/>
    </source>
</evidence>
<dbReference type="GO" id="GO:0006313">
    <property type="term" value="P:DNA transposition"/>
    <property type="evidence" value="ECO:0007669"/>
    <property type="project" value="InterPro"/>
</dbReference>
<sequence>MAKKIVSDELWEIVEPLLPLQRPRKLHADKAFDARRCRRACRIRHIRPRIVRRGIEDGQKLGRHRWVVERTFAWMERMRRLATRDERRADIHEAFTLLGCSMICFKRLMKAF</sequence>
<dbReference type="InterPro" id="IPR002559">
    <property type="entry name" value="Transposase_11"/>
</dbReference>
<reference evidence="2 3" key="1">
    <citation type="journal article" date="2007" name="Int. J. Syst. Evol. Microbiol.">
        <title>Halomonas saccharevitans sp. nov., Halomonas arcis sp. nov. and Halomonas subterranea sp. nov., halophilic bacteria isolated from hypersaline environments of China.</title>
        <authorList>
            <person name="Xu X.W."/>
            <person name="Wu Y.H."/>
            <person name="Zhou Z."/>
            <person name="Wang C.S."/>
            <person name="Zhou Y.G."/>
            <person name="Zhang H.B."/>
            <person name="Wang Y."/>
            <person name="Wu M."/>
        </authorList>
    </citation>
    <scope>NUCLEOTIDE SEQUENCE [LARGE SCALE GENOMIC DNA]</scope>
    <source>
        <strain evidence="2 3">TBZ3</strain>
    </source>
</reference>
<dbReference type="PANTHER" id="PTHR30007">
    <property type="entry name" value="PHP DOMAIN PROTEIN"/>
    <property type="match status" value="1"/>
</dbReference>